<reference evidence="10 11" key="1">
    <citation type="submission" date="2023-08" db="EMBL/GenBank/DDBJ databases">
        <title>Genome sequence of Thermaerobacter compostii strain Ins1, a spore-forming filamentous bacterium isolated from a deep geothermal reservoir.</title>
        <authorList>
            <person name="Bregnard D."/>
            <person name="Gonzalez D."/>
            <person name="Junier P."/>
        </authorList>
    </citation>
    <scope>NUCLEOTIDE SEQUENCE [LARGE SCALE GENOMIC DNA]</scope>
    <source>
        <strain evidence="10 11">Ins1</strain>
    </source>
</reference>
<organism evidence="10 11">
    <name type="scientific">Thermaerobacter composti</name>
    <dbReference type="NCBI Taxonomy" id="554949"/>
    <lineage>
        <taxon>Bacteria</taxon>
        <taxon>Bacillati</taxon>
        <taxon>Bacillota</taxon>
        <taxon>Clostridia</taxon>
        <taxon>Eubacteriales</taxon>
        <taxon>Clostridiales Family XVII. Incertae Sedis</taxon>
        <taxon>Thermaerobacter</taxon>
    </lineage>
</organism>
<keyword evidence="3 5" id="KW-0133">Cell shape</keyword>
<dbReference type="Gene3D" id="2.40.10.340">
    <property type="entry name" value="Rod shape-determining protein MreC, domain 1"/>
    <property type="match status" value="1"/>
</dbReference>
<name>A0ABZ0QN99_9FIRM</name>
<dbReference type="PANTHER" id="PTHR34138:SF1">
    <property type="entry name" value="CELL SHAPE-DETERMINING PROTEIN MREC"/>
    <property type="match status" value="1"/>
</dbReference>
<dbReference type="InterPro" id="IPR007221">
    <property type="entry name" value="MreC"/>
</dbReference>
<evidence type="ECO:0000256" key="6">
    <source>
        <dbReference type="SAM" id="Coils"/>
    </source>
</evidence>
<evidence type="ECO:0000256" key="3">
    <source>
        <dbReference type="ARBA" id="ARBA00022960"/>
    </source>
</evidence>
<feature type="signal peptide" evidence="8">
    <location>
        <begin position="1"/>
        <end position="23"/>
    </location>
</feature>
<dbReference type="Pfam" id="PF04085">
    <property type="entry name" value="MreC"/>
    <property type="match status" value="1"/>
</dbReference>
<evidence type="ECO:0000256" key="7">
    <source>
        <dbReference type="SAM" id="MobiDB-lite"/>
    </source>
</evidence>
<dbReference type="InterPro" id="IPR055342">
    <property type="entry name" value="MreC_beta-barrel_core"/>
</dbReference>
<dbReference type="Gene3D" id="2.40.10.350">
    <property type="entry name" value="Rod shape-determining protein MreC, domain 2"/>
    <property type="match status" value="1"/>
</dbReference>
<feature type="region of interest" description="Disordered" evidence="7">
    <location>
        <begin position="274"/>
        <end position="309"/>
    </location>
</feature>
<feature type="domain" description="Rod shape-determining protein MreC beta-barrel core" evidence="9">
    <location>
        <begin position="120"/>
        <end position="267"/>
    </location>
</feature>
<evidence type="ECO:0000256" key="1">
    <source>
        <dbReference type="ARBA" id="ARBA00009369"/>
    </source>
</evidence>
<sequence length="309" mass="32001">MVPWLRRLLALALVLALAAGVMAATRTLRPRPTFLEGALQEVMAPLGGVTSRIARGAGEMARTLAVLGRLEAENQRLQAELQRLHGVEAQMRQLERENRQLEELLGLKQARPDAALAARVIGRTPDRWYQEVTLDQGAADGVQPGMVAVVPGGVVGRVTAVTPHTARVLLITDPESGVGALVGRSGEAGVVYGRGGDAPELLMTLFAPDADVRVGDDVVTSGLGPVFPPGLPIGTVTSVGRDPTGLGVQATVRPSAPLNRLAAVLLLHPLRPEEAVPEGGTASGPGPTGRGALARTGRLPEVARGGAAP</sequence>
<keyword evidence="11" id="KW-1185">Reference proteome</keyword>
<keyword evidence="6" id="KW-0175">Coiled coil</keyword>
<evidence type="ECO:0000313" key="10">
    <source>
        <dbReference type="EMBL" id="WPD18959.1"/>
    </source>
</evidence>
<dbReference type="InterPro" id="IPR042175">
    <property type="entry name" value="Cell/Rod_MreC_2"/>
</dbReference>
<proteinExistence type="inferred from homology"/>
<comment type="function">
    <text evidence="5">Involved in formation and maintenance of cell shape.</text>
</comment>
<feature type="chain" id="PRO_5045820138" description="Cell shape-determining protein MreC" evidence="8">
    <location>
        <begin position="24"/>
        <end position="309"/>
    </location>
</feature>
<gene>
    <name evidence="10" type="primary">mreC</name>
    <name evidence="10" type="ORF">Q5761_11455</name>
</gene>
<evidence type="ECO:0000256" key="2">
    <source>
        <dbReference type="ARBA" id="ARBA00013855"/>
    </source>
</evidence>
<accession>A0ABZ0QN99</accession>
<evidence type="ECO:0000259" key="9">
    <source>
        <dbReference type="Pfam" id="PF04085"/>
    </source>
</evidence>
<protein>
    <recommendedName>
        <fullName evidence="2 5">Cell shape-determining protein MreC</fullName>
    </recommendedName>
    <alternativeName>
        <fullName evidence="4 5">Cell shape protein MreC</fullName>
    </alternativeName>
</protein>
<dbReference type="RefSeq" id="WP_135224473.1">
    <property type="nucleotide sequence ID" value="NZ_CP132508.1"/>
</dbReference>
<dbReference type="NCBIfam" id="TIGR00219">
    <property type="entry name" value="mreC"/>
    <property type="match status" value="1"/>
</dbReference>
<keyword evidence="8" id="KW-0732">Signal</keyword>
<evidence type="ECO:0000313" key="11">
    <source>
        <dbReference type="Proteomes" id="UP001304683"/>
    </source>
</evidence>
<evidence type="ECO:0000256" key="4">
    <source>
        <dbReference type="ARBA" id="ARBA00032089"/>
    </source>
</evidence>
<dbReference type="Proteomes" id="UP001304683">
    <property type="component" value="Chromosome"/>
</dbReference>
<feature type="coiled-coil region" evidence="6">
    <location>
        <begin position="60"/>
        <end position="111"/>
    </location>
</feature>
<evidence type="ECO:0000256" key="5">
    <source>
        <dbReference type="PIRNR" id="PIRNR038471"/>
    </source>
</evidence>
<dbReference type="InterPro" id="IPR042177">
    <property type="entry name" value="Cell/Rod_1"/>
</dbReference>
<dbReference type="EMBL" id="CP132508">
    <property type="protein sequence ID" value="WPD18959.1"/>
    <property type="molecule type" value="Genomic_DNA"/>
</dbReference>
<comment type="similarity">
    <text evidence="1 5">Belongs to the MreC family.</text>
</comment>
<dbReference type="PANTHER" id="PTHR34138">
    <property type="entry name" value="CELL SHAPE-DETERMINING PROTEIN MREC"/>
    <property type="match status" value="1"/>
</dbReference>
<dbReference type="PIRSF" id="PIRSF038471">
    <property type="entry name" value="MreC"/>
    <property type="match status" value="1"/>
</dbReference>
<evidence type="ECO:0000256" key="8">
    <source>
        <dbReference type="SAM" id="SignalP"/>
    </source>
</evidence>